<evidence type="ECO:0000313" key="3">
    <source>
        <dbReference type="EMBL" id="KAL1193307.1"/>
    </source>
</evidence>
<dbReference type="PANTHER" id="PTHR44137">
    <property type="entry name" value="BNAC03G44070D PROTEIN"/>
    <property type="match status" value="1"/>
</dbReference>
<evidence type="ECO:0000313" key="4">
    <source>
        <dbReference type="Proteomes" id="UP001558713"/>
    </source>
</evidence>
<dbReference type="PRINTS" id="PR00625">
    <property type="entry name" value="JDOMAIN"/>
</dbReference>
<dbReference type="Proteomes" id="UP001558713">
    <property type="component" value="Unassembled WGS sequence"/>
</dbReference>
<dbReference type="SUPFAM" id="SSF46565">
    <property type="entry name" value="Chaperone J-domain"/>
    <property type="match status" value="1"/>
</dbReference>
<dbReference type="InterPro" id="IPR036869">
    <property type="entry name" value="J_dom_sf"/>
</dbReference>
<organism evidence="3 4">
    <name type="scientific">Cardamine amara subsp. amara</name>
    <dbReference type="NCBI Taxonomy" id="228776"/>
    <lineage>
        <taxon>Eukaryota</taxon>
        <taxon>Viridiplantae</taxon>
        <taxon>Streptophyta</taxon>
        <taxon>Embryophyta</taxon>
        <taxon>Tracheophyta</taxon>
        <taxon>Spermatophyta</taxon>
        <taxon>Magnoliopsida</taxon>
        <taxon>eudicotyledons</taxon>
        <taxon>Gunneridae</taxon>
        <taxon>Pentapetalae</taxon>
        <taxon>rosids</taxon>
        <taxon>malvids</taxon>
        <taxon>Brassicales</taxon>
        <taxon>Brassicaceae</taxon>
        <taxon>Cardamineae</taxon>
        <taxon>Cardamine</taxon>
    </lineage>
</organism>
<dbReference type="CDD" id="cd06257">
    <property type="entry name" value="DnaJ"/>
    <property type="match status" value="1"/>
</dbReference>
<dbReference type="InterPro" id="IPR056988">
    <property type="entry name" value="Zn_ribbon_pln"/>
</dbReference>
<dbReference type="InterPro" id="IPR001623">
    <property type="entry name" value="DnaJ_domain"/>
</dbReference>
<evidence type="ECO:0000259" key="2">
    <source>
        <dbReference type="PROSITE" id="PS50076"/>
    </source>
</evidence>
<dbReference type="AlphaFoldDB" id="A0ABD0ZF47"/>
<protein>
    <submittedName>
        <fullName evidence="3">Chaperone protein dnaJ 49</fullName>
    </submittedName>
</protein>
<evidence type="ECO:0000256" key="1">
    <source>
        <dbReference type="SAM" id="MobiDB-lite"/>
    </source>
</evidence>
<accession>A0ABD0ZF47</accession>
<dbReference type="SMART" id="SM00271">
    <property type="entry name" value="DnaJ"/>
    <property type="match status" value="1"/>
</dbReference>
<feature type="compositionally biased region" description="Low complexity" evidence="1">
    <location>
        <begin position="181"/>
        <end position="192"/>
    </location>
</feature>
<dbReference type="Pfam" id="PF00226">
    <property type="entry name" value="DnaJ"/>
    <property type="match status" value="1"/>
</dbReference>
<comment type="caution">
    <text evidence="3">The sequence shown here is derived from an EMBL/GenBank/DDBJ whole genome shotgun (WGS) entry which is preliminary data.</text>
</comment>
<dbReference type="PROSITE" id="PS50076">
    <property type="entry name" value="DNAJ_2"/>
    <property type="match status" value="1"/>
</dbReference>
<proteinExistence type="predicted"/>
<sequence length="672" mass="74772">MKYDNAMEYNKDEATRAREIAKRKFLANDIAGAKKFAMKAQFLYPDLEGIAQMVCTFDVHLSAQNIIFGEIDYYGVLGLNPEADDETVRKRYRKLAVMLHPDRNKSVGAEEAFKFLSQAWAVFCDKAKRADYDLKRNVGLYDGGGASSSRPANNGFQKVTKASGNTTKVKSSKRGIKRATEASAAAAATTSTSAHKTNADGTFWTVCRTCRTQYEYHRVYLNQNLLCPNCRKPFIAVETDPPGSGSIRKTFHEHQFDSLRHTTEGRKKSVPGRDNNGVYGDYDSFEWGGVVTGTKNAVHAAQTGSRKDEVVRREYNKRVAGGLSTILPKRRKVVENSVAGANNASCSAAKTIGVKEFSEDELKNLLKKKAKSAIMRKLQELRTIIAETETDADERKMETGDVNGGNASSSEKKITIESCCVDSINDTSGTDKDLNSLEALTIDVPGPDFCDFDKDRSEKSFSDNQIWACYDSIEGMPRSYIMIDNVISVDPFKVRISRLTSVTNSELNSSKWLGSGIPKSCGDFRVGKTQICRSPYMFSHNVNLVKGNHGEFLIYPRKGDVWALYRNWSPDWNYLAGVETTDYEIVEVVEGYTEEYGVSVVPLIKVAGFKAVFHHHFDPKETRRILKDEVSRFSHKIPSSLLTGHEAPGAPRGCRQLDPASTPSQLLQVIDQ</sequence>
<dbReference type="Gene3D" id="1.10.287.110">
    <property type="entry name" value="DnaJ domain"/>
    <property type="match status" value="1"/>
</dbReference>
<dbReference type="EMBL" id="JBANAX010000789">
    <property type="protein sequence ID" value="KAL1193307.1"/>
    <property type="molecule type" value="Genomic_DNA"/>
</dbReference>
<gene>
    <name evidence="3" type="ORF">V5N11_012546</name>
</gene>
<dbReference type="PANTHER" id="PTHR44137:SF58">
    <property type="entry name" value="J DOMAIN-CONTAINING PROTEIN"/>
    <property type="match status" value="1"/>
</dbReference>
<keyword evidence="4" id="KW-1185">Reference proteome</keyword>
<dbReference type="Pfam" id="PF11926">
    <property type="entry name" value="DUF3444"/>
    <property type="match status" value="1"/>
</dbReference>
<dbReference type="Pfam" id="PF23551">
    <property type="entry name" value="Zn_ribbon_20"/>
    <property type="match status" value="1"/>
</dbReference>
<dbReference type="InterPro" id="IPR024593">
    <property type="entry name" value="DUF3444"/>
</dbReference>
<reference evidence="3 4" key="1">
    <citation type="submission" date="2024-04" db="EMBL/GenBank/DDBJ databases">
        <title>Genome assembly C_amara_ONT_v2.</title>
        <authorList>
            <person name="Yant L."/>
            <person name="Moore C."/>
            <person name="Slenker M."/>
        </authorList>
    </citation>
    <scope>NUCLEOTIDE SEQUENCE [LARGE SCALE GENOMIC DNA]</scope>
    <source>
        <tissue evidence="3">Leaf</tissue>
    </source>
</reference>
<name>A0ABD0ZF47_CARAN</name>
<feature type="region of interest" description="Disordered" evidence="1">
    <location>
        <begin position="147"/>
        <end position="192"/>
    </location>
</feature>
<feature type="compositionally biased region" description="Polar residues" evidence="1">
    <location>
        <begin position="147"/>
        <end position="169"/>
    </location>
</feature>
<feature type="domain" description="J" evidence="2">
    <location>
        <begin position="72"/>
        <end position="136"/>
    </location>
</feature>